<evidence type="ECO:0000313" key="11">
    <source>
        <dbReference type="EMBL" id="SGZ18571.1"/>
    </source>
</evidence>
<evidence type="ECO:0000256" key="5">
    <source>
        <dbReference type="ARBA" id="ARBA00023136"/>
    </source>
</evidence>
<dbReference type="Pfam" id="PF24598">
    <property type="entry name" value="DOP1_C"/>
    <property type="match status" value="1"/>
</dbReference>
<keyword evidence="3" id="KW-0653">Protein transport</keyword>
<accession>A0A2X0PDV3</accession>
<comment type="subcellular location">
    <subcellularLocation>
        <location evidence="1">Golgi apparatus membrane</location>
        <topology evidence="1">Peripheral membrane protein</topology>
    </subcellularLocation>
</comment>
<keyword evidence="2" id="KW-0813">Transport</keyword>
<name>A0A2X0PDV3_9BASI</name>
<proteinExistence type="inferred from homology"/>
<dbReference type="SUPFAM" id="SSF48371">
    <property type="entry name" value="ARM repeat"/>
    <property type="match status" value="1"/>
</dbReference>
<reference evidence="11 12" key="1">
    <citation type="submission" date="2016-11" db="EMBL/GenBank/DDBJ databases">
        <authorList>
            <person name="Jaros S."/>
            <person name="Januszkiewicz K."/>
            <person name="Wedrychowicz H."/>
        </authorList>
    </citation>
    <scope>NUCLEOTIDE SEQUENCE [LARGE SCALE GENOMIC DNA]</scope>
</reference>
<dbReference type="EMBL" id="FQNC01000082">
    <property type="protein sequence ID" value="SGZ18571.1"/>
    <property type="molecule type" value="Genomic_DNA"/>
</dbReference>
<dbReference type="GO" id="GO:0006895">
    <property type="term" value="P:Golgi to endosome transport"/>
    <property type="evidence" value="ECO:0007669"/>
    <property type="project" value="InterPro"/>
</dbReference>
<keyword evidence="4" id="KW-0333">Golgi apparatus</keyword>
<feature type="region of interest" description="Disordered" evidence="7">
    <location>
        <begin position="1499"/>
        <end position="1519"/>
    </location>
</feature>
<comment type="similarity">
    <text evidence="6">Belongs to the DOP1 family.</text>
</comment>
<evidence type="ECO:0000259" key="8">
    <source>
        <dbReference type="Pfam" id="PF04118"/>
    </source>
</evidence>
<evidence type="ECO:0000259" key="10">
    <source>
        <dbReference type="Pfam" id="PF24598"/>
    </source>
</evidence>
<dbReference type="Pfam" id="PF04118">
    <property type="entry name" value="Dopey_N"/>
    <property type="match status" value="1"/>
</dbReference>
<dbReference type="InterPro" id="IPR056458">
    <property type="entry name" value="TPR_DOP1_M"/>
</dbReference>
<dbReference type="GO" id="GO:0015031">
    <property type="term" value="P:protein transport"/>
    <property type="evidence" value="ECO:0007669"/>
    <property type="project" value="UniProtKB-KW"/>
</dbReference>
<dbReference type="Proteomes" id="UP000249464">
    <property type="component" value="Unassembled WGS sequence"/>
</dbReference>
<dbReference type="Pfam" id="PF24597">
    <property type="entry name" value="TPR_DOP1_M"/>
    <property type="match status" value="1"/>
</dbReference>
<evidence type="ECO:0000256" key="7">
    <source>
        <dbReference type="SAM" id="MobiDB-lite"/>
    </source>
</evidence>
<keyword evidence="12" id="KW-1185">Reference proteome</keyword>
<feature type="domain" description="DOP1 N-terminal" evidence="8">
    <location>
        <begin position="100"/>
        <end position="413"/>
    </location>
</feature>
<dbReference type="GO" id="GO:0005829">
    <property type="term" value="C:cytosol"/>
    <property type="evidence" value="ECO:0007669"/>
    <property type="project" value="GOC"/>
</dbReference>
<dbReference type="InterPro" id="IPR056457">
    <property type="entry name" value="DOP1_C"/>
</dbReference>
<evidence type="ECO:0000256" key="2">
    <source>
        <dbReference type="ARBA" id="ARBA00022448"/>
    </source>
</evidence>
<evidence type="ECO:0000259" key="9">
    <source>
        <dbReference type="Pfam" id="PF24597"/>
    </source>
</evidence>
<dbReference type="PANTHER" id="PTHR14042:SF24">
    <property type="entry name" value="PROTEIN DOPEY-1 HOMOLOG"/>
    <property type="match status" value="1"/>
</dbReference>
<feature type="domain" description="DOP1-like C-terminal" evidence="10">
    <location>
        <begin position="1399"/>
        <end position="1890"/>
    </location>
</feature>
<evidence type="ECO:0000256" key="1">
    <source>
        <dbReference type="ARBA" id="ARBA00004395"/>
    </source>
</evidence>
<evidence type="ECO:0000256" key="6">
    <source>
        <dbReference type="ARBA" id="ARBA00046326"/>
    </source>
</evidence>
<feature type="domain" description="DOP1-like middle TPR" evidence="9">
    <location>
        <begin position="422"/>
        <end position="579"/>
    </location>
</feature>
<organism evidence="11 12">
    <name type="scientific">Microbotryum silenes-dioicae</name>
    <dbReference type="NCBI Taxonomy" id="796604"/>
    <lineage>
        <taxon>Eukaryota</taxon>
        <taxon>Fungi</taxon>
        <taxon>Dikarya</taxon>
        <taxon>Basidiomycota</taxon>
        <taxon>Pucciniomycotina</taxon>
        <taxon>Microbotryomycetes</taxon>
        <taxon>Microbotryales</taxon>
        <taxon>Microbotryaceae</taxon>
        <taxon>Microbotryum</taxon>
    </lineage>
</organism>
<dbReference type="GO" id="GO:0005768">
    <property type="term" value="C:endosome"/>
    <property type="evidence" value="ECO:0007669"/>
    <property type="project" value="TreeGrafter"/>
</dbReference>
<evidence type="ECO:0000256" key="4">
    <source>
        <dbReference type="ARBA" id="ARBA00023034"/>
    </source>
</evidence>
<protein>
    <submittedName>
        <fullName evidence="11">BQ5605_C020g09190 protein</fullName>
    </submittedName>
</protein>
<dbReference type="GO" id="GO:0000139">
    <property type="term" value="C:Golgi membrane"/>
    <property type="evidence" value="ECO:0007669"/>
    <property type="project" value="UniProtKB-SubCell"/>
</dbReference>
<dbReference type="InterPro" id="IPR016024">
    <property type="entry name" value="ARM-type_fold"/>
</dbReference>
<dbReference type="PANTHER" id="PTHR14042">
    <property type="entry name" value="DOPEY-RELATED"/>
    <property type="match status" value="1"/>
</dbReference>
<evidence type="ECO:0000256" key="3">
    <source>
        <dbReference type="ARBA" id="ARBA00022927"/>
    </source>
</evidence>
<sequence length="1913" mass="211678">MSAPSTSTSTSFSSPTVSTVVATASGGRVGAGGAGAEAGTRRHSTRVKETFAALAAQEKVLLHLPLTRHASPPTQRTRTSHTATATPSRLFALLTALASDPKYRKYAQSVERTLQSFDQVNEWADFITFLAKLLKCLQAYPQFVVIPHKLIVAKRLSQCLNPALPTGVHQRALDVYTHILTTIGPENLRRDLPAWSSGIFPFFQYAATSVKPIVLSIFERFYLPLQESLRPATKAFILALLPGLEEETGEFFEKVREVANIALAGLGTDGLASILIAQVAALLDRVSGAVSPSFFFQNVWLVLVTAPGSRIPALNYLSRRLPKLQSEDGLTYIVGQDIGLMIRGFSAALEDAQILVQRGILDLLTATLKLDSRGFRATPRQDQVLLMRSVLGVVLRRDLSLSRRLYSWLLGTNEGSEAQVAYLKEHGLELVREALKIDMDAQSVDSVDRQRPFKIFISLLDKWEIGAALTEVLVLDAFAALKVALRPNDDHDEFTRPSQLLMTGNMLFEILDPFLMWKAIYFSMRSSVVSACSAGSRSDLSTIELVRFIVATFRLHDEEVQKLHAPFVAFGLIDLVEQALTGTLQVEQGLATRAVEPDRLFLTTILQFVVELIKEVSPHFYDSNDALVVLDPPEDPHLGQTLADLLYGATDMKTASLPETEGRELLASGLASTTRVIQACVEPNPRLGDAQSRYQANGGKLLLDSIGVLLSLYVVTESLDTQIKVAWEPETWAKSVVGALERTETTMANWGIFGCVVWGLSTVMTSKNVKPTLKRNRRDLLEAIAAKLLEYLQPSGAPCFVEAVQMLWAIESFSDYRLLETMISERLASPDPAVRLAAFEAFGNLWRFTEDSQLPGVVLRTPMFRMLDSLKADDLSTRRAGEAWMRCSLKSYLRILDPLLFTLLDPSIEQRSTIIKVADLRVPILEYEATFDQARVHHVLDCLLGLARFGGQGFIRIAKGSFMKHSLDPSFRERVRAADLDTHTYLDGLIIILVRFLRAEPNPKLVPSLGPLNYHIHSVVAELLQVVMSRGEAEITGLSTIESALTSRLYLCVHRGELDLQNKLLHVLHSVVHAVAGSNARRHRRAPSVASTTGTLIATNELSNEAQPPDMTHDAMFVRVVSDGVTTQNNNAVIHHWIDFLLMTIPQFRQSLHSVLFPLIDCLVQRLRSFVGDFERTYGVDRSELIKPLTSATDAEFTVLVNALERLLLIAIAESNAVAPDEEPKASTAMSSDASAGTGLLGYMSGVLGSAEVEVTEVSEATKTKHAALLRLRDCVVMLLQSWDVSTRLEILAGDDVSTSMGHFAARAKLRARKALERIYKSAPSDSLDDIAAHWQKLKDSESEARVFEMVGILAPSAQSVVSMICDKLGPLSKGATSSNQHDKNRSPYLASDELLFAFLEAYLDRLDGAISMQVWSTCLGLVRDCISNISTSRPHIFACLRCFTTLSEKVSQTSALEDRRMRRDLQETFIRLADASIQLAGRSVDQSGWLRKGRTERLNGEADSAMSKETKETEDVTDEEKRALAATPSNHALDITDFLAHRVLPDFRRFLIDSDKTAATCSNMVYYIVAPAFKTRSKTFEVEPAVFSLLHEMVKNPATVKAWKTMVGDAFGDNRFFNAPPTADAHWRPVIQAFVASDKERLVELTSKISSVSSANIFTNRELENLSRALSLRRLTYVLFTGDKDRFLTQLPMIQEKLVDLLRSSVGDMVHAEVYLCLRVLFVRIGNQHLSGLWPTILTDLLRLFDSLVEQSVPDKSDLLQLVHSACKFLDLTLVLQTEDFQIHEWMFVTDTVDAMYPPDSWLPQAIMDRLGEIIHDGRFAPSSPSASISPVVTRGGGVGTDSESTAAWASDRITPRRTMLVGRRVNTIGDLIPFFSTVSLAAYESVYGSGGRIDHEAVEKGLARDLFDFLD</sequence>
<dbReference type="InterPro" id="IPR007249">
    <property type="entry name" value="DOP1_N"/>
</dbReference>
<evidence type="ECO:0000313" key="12">
    <source>
        <dbReference type="Proteomes" id="UP000249464"/>
    </source>
</evidence>
<gene>
    <name evidence="11" type="primary">BQ5605_C020g09190</name>
    <name evidence="11" type="ORF">BQ5605_C020G09190</name>
</gene>
<keyword evidence="5" id="KW-0472">Membrane</keyword>
<dbReference type="GO" id="GO:0005802">
    <property type="term" value="C:trans-Golgi network"/>
    <property type="evidence" value="ECO:0007669"/>
    <property type="project" value="TreeGrafter"/>
</dbReference>
<dbReference type="STRING" id="796604.A0A2X0PDV3"/>
<dbReference type="InterPro" id="IPR040314">
    <property type="entry name" value="DOP1"/>
</dbReference>